<dbReference type="GO" id="GO:0016503">
    <property type="term" value="F:pheromone receptor activity"/>
    <property type="evidence" value="ECO:0007669"/>
    <property type="project" value="InterPro"/>
</dbReference>
<protein>
    <recommendedName>
        <fullName evidence="11">Vomeronasal type-1 receptor</fullName>
    </recommendedName>
</protein>
<accession>A0A1A6HP01</accession>
<keyword evidence="7 11" id="KW-0297">G-protein coupled receptor</keyword>
<feature type="transmembrane region" description="Helical" evidence="11">
    <location>
        <begin position="59"/>
        <end position="78"/>
    </location>
</feature>
<evidence type="ECO:0000256" key="6">
    <source>
        <dbReference type="ARBA" id="ARBA00022989"/>
    </source>
</evidence>
<dbReference type="GO" id="GO:0005886">
    <property type="term" value="C:plasma membrane"/>
    <property type="evidence" value="ECO:0007669"/>
    <property type="project" value="UniProtKB-SubCell"/>
</dbReference>
<proteinExistence type="inferred from homology"/>
<dbReference type="GO" id="GO:0019236">
    <property type="term" value="P:response to pheromone"/>
    <property type="evidence" value="ECO:0007669"/>
    <property type="project" value="UniProtKB-KW"/>
</dbReference>
<feature type="transmembrane region" description="Helical" evidence="11">
    <location>
        <begin position="29"/>
        <end position="53"/>
    </location>
</feature>
<evidence type="ECO:0000256" key="9">
    <source>
        <dbReference type="ARBA" id="ARBA00023170"/>
    </source>
</evidence>
<name>A0A1A6HP01_NEOLE</name>
<keyword evidence="3 11" id="KW-1003">Cell membrane</keyword>
<comment type="caution">
    <text evidence="12">The sequence shown here is derived from an EMBL/GenBank/DDBJ whole genome shotgun (WGS) entry which is preliminary data.</text>
</comment>
<evidence type="ECO:0000256" key="2">
    <source>
        <dbReference type="ARBA" id="ARBA00010663"/>
    </source>
</evidence>
<reference evidence="12 13" key="1">
    <citation type="submission" date="2016-06" db="EMBL/GenBank/DDBJ databases">
        <title>The Draft Genome Sequence and Annotation of the Desert Woodrat Neotoma lepida.</title>
        <authorList>
            <person name="Campbell M."/>
            <person name="Oakeson K.F."/>
            <person name="Yandell M."/>
            <person name="Halpert J.R."/>
            <person name="Dearing D."/>
        </authorList>
    </citation>
    <scope>NUCLEOTIDE SEQUENCE [LARGE SCALE GENOMIC DNA]</scope>
    <source>
        <strain evidence="12">417</strain>
        <tissue evidence="12">Liver</tissue>
    </source>
</reference>
<keyword evidence="13" id="KW-1185">Reference proteome</keyword>
<gene>
    <name evidence="12" type="ORF">A6R68_21632</name>
</gene>
<evidence type="ECO:0000256" key="10">
    <source>
        <dbReference type="ARBA" id="ARBA00023224"/>
    </source>
</evidence>
<evidence type="ECO:0000256" key="4">
    <source>
        <dbReference type="ARBA" id="ARBA00022507"/>
    </source>
</evidence>
<comment type="caution">
    <text evidence="11">Lacks conserved residue(s) required for the propagation of feature annotation.</text>
</comment>
<keyword evidence="5 11" id="KW-0812">Transmembrane</keyword>
<dbReference type="OrthoDB" id="9634176at2759"/>
<keyword evidence="6 11" id="KW-1133">Transmembrane helix</keyword>
<keyword evidence="4 11" id="KW-0589">Pheromone response</keyword>
<comment type="similarity">
    <text evidence="2 11">Belongs to the G-protein coupled receptor 1 family.</text>
</comment>
<sequence>MANSTSEVPTMGQAQSFLHGVLWPRTTDLLISLLALIHLGMLTIMGLTAADIFASQNTWNDITCLMALSSGYMLTLLYRHKRQSQHLHSTSLSPKASPEQRATRTILLLLSFFVVMYCLDCIISASRFMHNSDPIRNSIQIIQASFPALEQLAHSTLAHNHICGLSLVDRMSLLDSASTQLSCQSPYIPGPHLITMCCDSASQLSLLGDPSPESNLLGRSADAFSGMSKSQDISLWSLQLKGSVVTPKERLLSECQNQLQSQVGSQGPASF</sequence>
<evidence type="ECO:0000313" key="12">
    <source>
        <dbReference type="EMBL" id="OBS80168.1"/>
    </source>
</evidence>
<evidence type="ECO:0000256" key="8">
    <source>
        <dbReference type="ARBA" id="ARBA00023136"/>
    </source>
</evidence>
<keyword evidence="9 11" id="KW-0675">Receptor</keyword>
<dbReference type="InterPro" id="IPR004072">
    <property type="entry name" value="Vmron_rcpt_1"/>
</dbReference>
<feature type="transmembrane region" description="Helical" evidence="11">
    <location>
        <begin position="106"/>
        <end position="129"/>
    </location>
</feature>
<dbReference type="PANTHER" id="PTHR24062">
    <property type="entry name" value="VOMERONASAL TYPE-1 RECEPTOR"/>
    <property type="match status" value="1"/>
</dbReference>
<evidence type="ECO:0000256" key="7">
    <source>
        <dbReference type="ARBA" id="ARBA00023040"/>
    </source>
</evidence>
<evidence type="ECO:0000256" key="5">
    <source>
        <dbReference type="ARBA" id="ARBA00022692"/>
    </source>
</evidence>
<dbReference type="AlphaFoldDB" id="A0A1A6HP01"/>
<evidence type="ECO:0000256" key="11">
    <source>
        <dbReference type="RuleBase" id="RU364061"/>
    </source>
</evidence>
<dbReference type="Proteomes" id="UP000092124">
    <property type="component" value="Unassembled WGS sequence"/>
</dbReference>
<evidence type="ECO:0000256" key="1">
    <source>
        <dbReference type="ARBA" id="ARBA00004651"/>
    </source>
</evidence>
<comment type="subcellular location">
    <subcellularLocation>
        <location evidence="1 11">Cell membrane</location>
        <topology evidence="1 11">Multi-pass membrane protein</topology>
    </subcellularLocation>
</comment>
<evidence type="ECO:0000256" key="3">
    <source>
        <dbReference type="ARBA" id="ARBA00022475"/>
    </source>
</evidence>
<dbReference type="EMBL" id="LZPO01017447">
    <property type="protein sequence ID" value="OBS80168.1"/>
    <property type="molecule type" value="Genomic_DNA"/>
</dbReference>
<keyword evidence="8 11" id="KW-0472">Membrane</keyword>
<dbReference type="Pfam" id="PF03402">
    <property type="entry name" value="V1R"/>
    <property type="match status" value="2"/>
</dbReference>
<keyword evidence="10 11" id="KW-0807">Transducer</keyword>
<organism evidence="12 13">
    <name type="scientific">Neotoma lepida</name>
    <name type="common">Desert woodrat</name>
    <dbReference type="NCBI Taxonomy" id="56216"/>
    <lineage>
        <taxon>Eukaryota</taxon>
        <taxon>Metazoa</taxon>
        <taxon>Chordata</taxon>
        <taxon>Craniata</taxon>
        <taxon>Vertebrata</taxon>
        <taxon>Euteleostomi</taxon>
        <taxon>Mammalia</taxon>
        <taxon>Eutheria</taxon>
        <taxon>Euarchontoglires</taxon>
        <taxon>Glires</taxon>
        <taxon>Rodentia</taxon>
        <taxon>Myomorpha</taxon>
        <taxon>Muroidea</taxon>
        <taxon>Cricetidae</taxon>
        <taxon>Neotominae</taxon>
        <taxon>Neotoma</taxon>
    </lineage>
</organism>
<evidence type="ECO:0000313" key="13">
    <source>
        <dbReference type="Proteomes" id="UP000092124"/>
    </source>
</evidence>